<keyword evidence="7" id="KW-1185">Reference proteome</keyword>
<dbReference type="NCBIfam" id="TIGR00254">
    <property type="entry name" value="GGDEF"/>
    <property type="match status" value="1"/>
</dbReference>
<dbReference type="InterPro" id="IPR029787">
    <property type="entry name" value="Nucleotide_cyclase"/>
</dbReference>
<comment type="catalytic activity">
    <reaction evidence="3">
        <text>2 GTP = 3',3'-c-di-GMP + 2 diphosphate</text>
        <dbReference type="Rhea" id="RHEA:24898"/>
        <dbReference type="ChEBI" id="CHEBI:33019"/>
        <dbReference type="ChEBI" id="CHEBI:37565"/>
        <dbReference type="ChEBI" id="CHEBI:58805"/>
        <dbReference type="EC" id="2.7.7.65"/>
    </reaction>
</comment>
<dbReference type="CDD" id="cd01949">
    <property type="entry name" value="GGDEF"/>
    <property type="match status" value="1"/>
</dbReference>
<keyword evidence="4" id="KW-0472">Membrane</keyword>
<dbReference type="SMART" id="SM00267">
    <property type="entry name" value="GGDEF"/>
    <property type="match status" value="1"/>
</dbReference>
<dbReference type="GO" id="GO:0052621">
    <property type="term" value="F:diguanylate cyclase activity"/>
    <property type="evidence" value="ECO:0007669"/>
    <property type="project" value="UniProtKB-EC"/>
</dbReference>
<keyword evidence="4" id="KW-0812">Transmembrane</keyword>
<keyword evidence="4" id="KW-1133">Transmembrane helix</keyword>
<dbReference type="EMBL" id="GG657903">
    <property type="protein sequence ID" value="EEF78960.1"/>
    <property type="molecule type" value="Genomic_DNA"/>
</dbReference>
<protein>
    <recommendedName>
        <fullName evidence="2">diguanylate cyclase</fullName>
        <ecNumber evidence="2">2.7.7.65</ecNumber>
    </recommendedName>
</protein>
<dbReference type="HOGENOM" id="CLU_000445_11_16_6"/>
<feature type="domain" description="GGDEF" evidence="5">
    <location>
        <begin position="112"/>
        <end position="247"/>
    </location>
</feature>
<dbReference type="SUPFAM" id="SSF55073">
    <property type="entry name" value="Nucleotide cyclase"/>
    <property type="match status" value="1"/>
</dbReference>
<dbReference type="RefSeq" id="WP_008291905.1">
    <property type="nucleotide sequence ID" value="NZ_GG657903.1"/>
</dbReference>
<dbReference type="EC" id="2.7.7.65" evidence="2"/>
<dbReference type="FunFam" id="3.30.70.270:FF:000001">
    <property type="entry name" value="Diguanylate cyclase domain protein"/>
    <property type="match status" value="1"/>
</dbReference>
<dbReference type="Proteomes" id="UP000004679">
    <property type="component" value="Unassembled WGS sequence"/>
</dbReference>
<dbReference type="PROSITE" id="PS50887">
    <property type="entry name" value="GGDEF"/>
    <property type="match status" value="1"/>
</dbReference>
<accession>C0N8C3</accession>
<sequence length="252" mass="28149">MREGLARIGRVRAVINITAIACLSSVLLSSLIWSQAFGREIDWQLISTASVVPALICPFVMWFVIQMTLDLHHMENKMRYLASYDDLTELLSRRAFLTSSQKLFSLMNRSHKPFSIAYIDIDDFKKINDSYGHAAGDEVLKSFSVILEVHTRSSDLVGRIGGEEFAIALPDTGAHGAARVVELIREVSEQQMLTTSSKATLSYTISIGISTSDSNKTQTLEQLIQQADRALYEAKVAGKNRIIQFETETHFT</sequence>
<dbReference type="AlphaFoldDB" id="C0N8C3"/>
<evidence type="ECO:0000256" key="1">
    <source>
        <dbReference type="ARBA" id="ARBA00001946"/>
    </source>
</evidence>
<organism evidence="6 7">
    <name type="scientific">Methylophaga thiooxydans DMS010</name>
    <dbReference type="NCBI Taxonomy" id="637616"/>
    <lineage>
        <taxon>Bacteria</taxon>
        <taxon>Pseudomonadati</taxon>
        <taxon>Pseudomonadota</taxon>
        <taxon>Gammaproteobacteria</taxon>
        <taxon>Thiotrichales</taxon>
        <taxon>Piscirickettsiaceae</taxon>
        <taxon>Methylophaga</taxon>
    </lineage>
</organism>
<comment type="cofactor">
    <cofactor evidence="1">
        <name>Mg(2+)</name>
        <dbReference type="ChEBI" id="CHEBI:18420"/>
    </cofactor>
</comment>
<dbReference type="Gene3D" id="3.30.70.270">
    <property type="match status" value="1"/>
</dbReference>
<dbReference type="InterPro" id="IPR043128">
    <property type="entry name" value="Rev_trsase/Diguanyl_cyclase"/>
</dbReference>
<reference evidence="6 7" key="1">
    <citation type="journal article" date="2011" name="J. Bacteriol.">
        <title>Draft genome sequence of the chemolithoheterotrophic, halophilic methylotroph Methylophaga thiooxydans DMS010.</title>
        <authorList>
            <person name="Boden R."/>
            <person name="Ferriera S."/>
            <person name="Johnson J."/>
            <person name="Kelly D.P."/>
            <person name="Murrell J.C."/>
            <person name="Schafer H."/>
        </authorList>
    </citation>
    <scope>NUCLEOTIDE SEQUENCE [LARGE SCALE GENOMIC DNA]</scope>
    <source>
        <strain evidence="6 7">DMS010</strain>
    </source>
</reference>
<evidence type="ECO:0000259" key="5">
    <source>
        <dbReference type="PROSITE" id="PS50887"/>
    </source>
</evidence>
<dbReference type="Pfam" id="PF00990">
    <property type="entry name" value="GGDEF"/>
    <property type="match status" value="1"/>
</dbReference>
<evidence type="ECO:0000256" key="4">
    <source>
        <dbReference type="SAM" id="Phobius"/>
    </source>
</evidence>
<gene>
    <name evidence="6" type="ORF">MDMS009_2477</name>
</gene>
<dbReference type="PANTHER" id="PTHR45138">
    <property type="entry name" value="REGULATORY COMPONENTS OF SENSORY TRANSDUCTION SYSTEM"/>
    <property type="match status" value="1"/>
</dbReference>
<feature type="transmembrane region" description="Helical" evidence="4">
    <location>
        <begin position="45"/>
        <end position="69"/>
    </location>
</feature>
<evidence type="ECO:0000313" key="6">
    <source>
        <dbReference type="EMBL" id="EEF78960.1"/>
    </source>
</evidence>
<dbReference type="InterPro" id="IPR000160">
    <property type="entry name" value="GGDEF_dom"/>
</dbReference>
<evidence type="ECO:0000256" key="3">
    <source>
        <dbReference type="ARBA" id="ARBA00034247"/>
    </source>
</evidence>
<evidence type="ECO:0000313" key="7">
    <source>
        <dbReference type="Proteomes" id="UP000004679"/>
    </source>
</evidence>
<dbReference type="InterPro" id="IPR050469">
    <property type="entry name" value="Diguanylate_Cyclase"/>
</dbReference>
<name>C0N8C3_9GAMM</name>
<dbReference type="PANTHER" id="PTHR45138:SF9">
    <property type="entry name" value="DIGUANYLATE CYCLASE DGCM-RELATED"/>
    <property type="match status" value="1"/>
</dbReference>
<dbReference type="OrthoDB" id="5620448at2"/>
<evidence type="ECO:0000256" key="2">
    <source>
        <dbReference type="ARBA" id="ARBA00012528"/>
    </source>
</evidence>
<feature type="transmembrane region" description="Helical" evidence="4">
    <location>
        <begin position="12"/>
        <end position="33"/>
    </location>
</feature>
<proteinExistence type="predicted"/>